<evidence type="ECO:0000313" key="3">
    <source>
        <dbReference type="EMBL" id="RPF28390.1"/>
    </source>
</evidence>
<name>A0A3N4ZAX3_9MICO</name>
<dbReference type="Proteomes" id="UP000280726">
    <property type="component" value="Unassembled WGS sequence"/>
</dbReference>
<comment type="caution">
    <text evidence="3">The sequence shown here is derived from an EMBL/GenBank/DDBJ whole genome shotgun (WGS) entry which is preliminary data.</text>
</comment>
<dbReference type="Gene3D" id="3.40.50.620">
    <property type="entry name" value="HUPs"/>
    <property type="match status" value="2"/>
</dbReference>
<keyword evidence="4" id="KW-1185">Reference proteome</keyword>
<evidence type="ECO:0000259" key="2">
    <source>
        <dbReference type="Pfam" id="PF00582"/>
    </source>
</evidence>
<evidence type="ECO:0000313" key="4">
    <source>
        <dbReference type="Proteomes" id="UP000280726"/>
    </source>
</evidence>
<dbReference type="Pfam" id="PF00582">
    <property type="entry name" value="Usp"/>
    <property type="match status" value="2"/>
</dbReference>
<sequence length="295" mass="30091">MTSTEIPRGSVVVGVDGSPRARHAAEVATNEAARRGAGLHLLYAFPPLPSGADFDVMPVVDLLAGGGKLVDDLAAEVAAAHPELAITTSVHLGAPAVELVAASEDAALVVVGARGLGRLAGPLLGSVSQKVAAHAHGPVLVVREEARDTDGPVVVGIDPADGSPEAMAFAMAEARRRGVGVRVIHSRYREAVTGEYFDSFAMQTLADLDERAEQAVRDAVASWTEHYPDVGVELVQVPEHPVDALAAEAGTAGVVVVGSRGRGGLAGLLLGSVSRGVLHRAPLVAVVRAGHATTG</sequence>
<accession>A0A3N4ZAX3</accession>
<gene>
    <name evidence="3" type="ORF">EDD32_2916</name>
</gene>
<dbReference type="EMBL" id="RKRA01000001">
    <property type="protein sequence ID" value="RPF28390.1"/>
    <property type="molecule type" value="Genomic_DNA"/>
</dbReference>
<proteinExistence type="inferred from homology"/>
<feature type="domain" description="UspA" evidence="2">
    <location>
        <begin position="10"/>
        <end position="143"/>
    </location>
</feature>
<comment type="similarity">
    <text evidence="1">Belongs to the universal stress protein A family.</text>
</comment>
<dbReference type="AlphaFoldDB" id="A0A3N4ZAX3"/>
<dbReference type="SUPFAM" id="SSF52402">
    <property type="entry name" value="Adenine nucleotide alpha hydrolases-like"/>
    <property type="match status" value="2"/>
</dbReference>
<dbReference type="InterPro" id="IPR014729">
    <property type="entry name" value="Rossmann-like_a/b/a_fold"/>
</dbReference>
<organism evidence="3 4">
    <name type="scientific">Georgenia muralis</name>
    <dbReference type="NCBI Taxonomy" id="154117"/>
    <lineage>
        <taxon>Bacteria</taxon>
        <taxon>Bacillati</taxon>
        <taxon>Actinomycetota</taxon>
        <taxon>Actinomycetes</taxon>
        <taxon>Micrococcales</taxon>
        <taxon>Bogoriellaceae</taxon>
        <taxon>Georgenia</taxon>
    </lineage>
</organism>
<dbReference type="OrthoDB" id="5149734at2"/>
<dbReference type="InterPro" id="IPR006016">
    <property type="entry name" value="UspA"/>
</dbReference>
<evidence type="ECO:0000256" key="1">
    <source>
        <dbReference type="ARBA" id="ARBA00008791"/>
    </source>
</evidence>
<feature type="domain" description="UspA" evidence="2">
    <location>
        <begin position="152"/>
        <end position="283"/>
    </location>
</feature>
<dbReference type="InterPro" id="IPR006015">
    <property type="entry name" value="Universal_stress_UspA"/>
</dbReference>
<dbReference type="RefSeq" id="WP_123918573.1">
    <property type="nucleotide sequence ID" value="NZ_RKRA01000001.1"/>
</dbReference>
<dbReference type="PANTHER" id="PTHR46268:SF6">
    <property type="entry name" value="UNIVERSAL STRESS PROTEIN UP12"/>
    <property type="match status" value="1"/>
</dbReference>
<dbReference type="PANTHER" id="PTHR46268">
    <property type="entry name" value="STRESS RESPONSE PROTEIN NHAX"/>
    <property type="match status" value="1"/>
</dbReference>
<reference evidence="3 4" key="1">
    <citation type="submission" date="2018-11" db="EMBL/GenBank/DDBJ databases">
        <title>Sequencing the genomes of 1000 actinobacteria strains.</title>
        <authorList>
            <person name="Klenk H.-P."/>
        </authorList>
    </citation>
    <scope>NUCLEOTIDE SEQUENCE [LARGE SCALE GENOMIC DNA]</scope>
    <source>
        <strain evidence="3 4">DSM 14418</strain>
    </source>
</reference>
<dbReference type="PRINTS" id="PR01438">
    <property type="entry name" value="UNVRSLSTRESS"/>
</dbReference>
<protein>
    <submittedName>
        <fullName evidence="3">Nucleotide-binding universal stress UspA family protein</fullName>
    </submittedName>
</protein>